<keyword evidence="2" id="KW-1015">Disulfide bond</keyword>
<dbReference type="CDD" id="cd02947">
    <property type="entry name" value="TRX_family"/>
    <property type="match status" value="1"/>
</dbReference>
<proteinExistence type="inferred from homology"/>
<dbReference type="InterPro" id="IPR010400">
    <property type="entry name" value="PITH_dom"/>
</dbReference>
<organism evidence="5 6">
    <name type="scientific">Cephalotrichum gorgonifer</name>
    <dbReference type="NCBI Taxonomy" id="2041049"/>
    <lineage>
        <taxon>Eukaryota</taxon>
        <taxon>Fungi</taxon>
        <taxon>Dikarya</taxon>
        <taxon>Ascomycota</taxon>
        <taxon>Pezizomycotina</taxon>
        <taxon>Sordariomycetes</taxon>
        <taxon>Hypocreomycetidae</taxon>
        <taxon>Microascales</taxon>
        <taxon>Microascaceae</taxon>
        <taxon>Cephalotrichum</taxon>
    </lineage>
</organism>
<comment type="caution">
    <text evidence="5">The sequence shown here is derived from an EMBL/GenBank/DDBJ whole genome shotgun (WGS) entry which is preliminary data.</text>
</comment>
<feature type="domain" description="PITH" evidence="4">
    <location>
        <begin position="125"/>
        <end position="326"/>
    </location>
</feature>
<dbReference type="Pfam" id="PF06201">
    <property type="entry name" value="PITH"/>
    <property type="match status" value="1"/>
</dbReference>
<evidence type="ECO:0000259" key="4">
    <source>
        <dbReference type="PROSITE" id="PS51532"/>
    </source>
</evidence>
<gene>
    <name evidence="5" type="ORF">DNG_00313</name>
</gene>
<evidence type="ECO:0000256" key="2">
    <source>
        <dbReference type="ARBA" id="ARBA00023157"/>
    </source>
</evidence>
<evidence type="ECO:0000256" key="1">
    <source>
        <dbReference type="ARBA" id="ARBA00008987"/>
    </source>
</evidence>
<dbReference type="PRINTS" id="PR00421">
    <property type="entry name" value="THIOREDOXIN"/>
</dbReference>
<dbReference type="PANTHER" id="PTHR46115">
    <property type="entry name" value="THIOREDOXIN-LIKE PROTEIN 1"/>
    <property type="match status" value="1"/>
</dbReference>
<dbReference type="GO" id="GO:0005737">
    <property type="term" value="C:cytoplasm"/>
    <property type="evidence" value="ECO:0007669"/>
    <property type="project" value="UniProtKB-ARBA"/>
</dbReference>
<dbReference type="NCBIfam" id="TIGR01068">
    <property type="entry name" value="thioredoxin"/>
    <property type="match status" value="1"/>
</dbReference>
<dbReference type="Pfam" id="PF00085">
    <property type="entry name" value="Thioredoxin"/>
    <property type="match status" value="1"/>
</dbReference>
<dbReference type="InterPro" id="IPR005746">
    <property type="entry name" value="Thioredoxin"/>
</dbReference>
<dbReference type="InterPro" id="IPR008979">
    <property type="entry name" value="Galactose-bd-like_sf"/>
</dbReference>
<dbReference type="PROSITE" id="PS51532">
    <property type="entry name" value="PITH"/>
    <property type="match status" value="1"/>
</dbReference>
<dbReference type="Gene3D" id="3.40.30.10">
    <property type="entry name" value="Glutaredoxin"/>
    <property type="match status" value="1"/>
</dbReference>
<dbReference type="Proteomes" id="UP001187682">
    <property type="component" value="Unassembled WGS sequence"/>
</dbReference>
<name>A0AAE8MPR4_9PEZI</name>
<dbReference type="SUPFAM" id="SSF52833">
    <property type="entry name" value="Thioredoxin-like"/>
    <property type="match status" value="1"/>
</dbReference>
<feature type="domain" description="Thioredoxin" evidence="3">
    <location>
        <begin position="1"/>
        <end position="112"/>
    </location>
</feature>
<evidence type="ECO:0000313" key="6">
    <source>
        <dbReference type="Proteomes" id="UP001187682"/>
    </source>
</evidence>
<comment type="similarity">
    <text evidence="1">Belongs to the thioredoxin family.</text>
</comment>
<dbReference type="SUPFAM" id="SSF49785">
    <property type="entry name" value="Galactose-binding domain-like"/>
    <property type="match status" value="1"/>
</dbReference>
<evidence type="ECO:0000259" key="3">
    <source>
        <dbReference type="PROSITE" id="PS51352"/>
    </source>
</evidence>
<protein>
    <submittedName>
        <fullName evidence="5">Related to thioredoxin-like protein</fullName>
    </submittedName>
</protein>
<dbReference type="InterPro" id="IPR037047">
    <property type="entry name" value="PITH_dom_sf"/>
</dbReference>
<dbReference type="InterPro" id="IPR017937">
    <property type="entry name" value="Thioredoxin_CS"/>
</dbReference>
<dbReference type="EMBL" id="ONZQ02000001">
    <property type="protein sequence ID" value="SPN96793.1"/>
    <property type="molecule type" value="Genomic_DNA"/>
</dbReference>
<accession>A0AAE8MPR4</accession>
<dbReference type="AlphaFoldDB" id="A0AAE8MPR4"/>
<dbReference type="PROSITE" id="PS00194">
    <property type="entry name" value="THIOREDOXIN_1"/>
    <property type="match status" value="1"/>
</dbReference>
<dbReference type="Gene3D" id="2.60.120.470">
    <property type="entry name" value="PITH domain"/>
    <property type="match status" value="1"/>
</dbReference>
<dbReference type="PROSITE" id="PS51352">
    <property type="entry name" value="THIOREDOXIN_2"/>
    <property type="match status" value="1"/>
</dbReference>
<evidence type="ECO:0000313" key="5">
    <source>
        <dbReference type="EMBL" id="SPN96793.1"/>
    </source>
</evidence>
<keyword evidence="6" id="KW-1185">Reference proteome</keyword>
<reference evidence="5" key="1">
    <citation type="submission" date="2018-03" db="EMBL/GenBank/DDBJ databases">
        <authorList>
            <person name="Guldener U."/>
        </authorList>
    </citation>
    <scope>NUCLEOTIDE SEQUENCE</scope>
</reference>
<dbReference type="InterPro" id="IPR013766">
    <property type="entry name" value="Thioredoxin_domain"/>
</dbReference>
<sequence>MANITNISSSSELAELLQKSRVVVADFYADWCGPCKAIAPLYEKCAETFAKPGAITFVKVNTETQKDIARAYRVTSLPTFILFRDGKEVSKVTGADPTKLQEMVNKISDAAGESSGSGSGGDVWMGAGLPRGYGDVTSQIEPKGCELLNVDDDAPPVQVLFDSTKPSALDESRAAALKASGEKDWIDSGADDQLLLFMPFQSVVKLHTIQITSIPPSAAEDDDDEPPMRPALIHLYTNKPHNLDFSEADDTPPTQAITLTSSDWNADGTANISLRFVKFQNISSLIIYVNKGDGEGEKVRVDRIRLIGEAGEKRDMGKLEKMGDLPGE</sequence>
<dbReference type="GO" id="GO:0015035">
    <property type="term" value="F:protein-disulfide reductase activity"/>
    <property type="evidence" value="ECO:0007669"/>
    <property type="project" value="InterPro"/>
</dbReference>
<dbReference type="InterPro" id="IPR036249">
    <property type="entry name" value="Thioredoxin-like_sf"/>
</dbReference>